<accession>A0A193SEN8</accession>
<dbReference type="PATRIC" id="fig|573.1649.peg.2679"/>
<dbReference type="EMBL" id="LT174585">
    <property type="protein sequence ID" value="CZQ25038.1"/>
    <property type="molecule type" value="Genomic_DNA"/>
</dbReference>
<dbReference type="GO" id="GO:0016740">
    <property type="term" value="F:transferase activity"/>
    <property type="evidence" value="ECO:0007669"/>
    <property type="project" value="UniProtKB-KW"/>
</dbReference>
<sequence length="248" mass="29190">MHIYILSRKKDTKRRESIEKQFSKVKSSYSFFDAIEPEQLPENVKDNGSQLTPGERSCAYSHVKISHEIYNSNAPYSIVMEDDAEIHENLDEKAENLQRLHEFFDVVILGYSKVIFDKRRQMQFIRPVLKLKVNDCAIAFPYKQWKCGTVCYSISHKGAQKLKEINEVAAKTADDWDFFEKSGLIIGHYLPILVTENFNNFGSALEEDRNTFKNRSYFLRYMAGIVRHSYLPMRYMQFLKMKHSHTKY</sequence>
<proteinExistence type="predicted"/>
<dbReference type="RefSeq" id="WP_023316125.1">
    <property type="nucleotide sequence ID" value="NZ_CAAGUJ010000007.1"/>
</dbReference>
<dbReference type="CDD" id="cd06532">
    <property type="entry name" value="Glyco_transf_25"/>
    <property type="match status" value="1"/>
</dbReference>
<name>A0A193SEN8_KLEPN</name>
<dbReference type="InterPro" id="IPR002654">
    <property type="entry name" value="Glyco_trans_25"/>
</dbReference>
<keyword evidence="2" id="KW-0808">Transferase</keyword>
<protein>
    <submittedName>
        <fullName evidence="2">Glycosyltransferase family 25 (LPS biosynthesis protein)</fullName>
    </submittedName>
</protein>
<dbReference type="Pfam" id="PF01755">
    <property type="entry name" value="Glyco_transf_25"/>
    <property type="match status" value="1"/>
</dbReference>
<dbReference type="AlphaFoldDB" id="A0A193SEN8"/>
<reference evidence="2" key="2">
    <citation type="submission" date="2016-06" db="EMBL/GenBank/DDBJ databases">
        <title>Towards a vaccine: An investigation of Klebsiella pneumoniae surface antigens.</title>
        <authorList>
            <person name="Follador R."/>
            <person name="Heinz E."/>
            <person name="Wyres K.L."/>
            <person name="Ellington M.J."/>
            <person name="Kowarik M."/>
            <person name="Holt K.E."/>
            <person name="Thomson N.R."/>
        </authorList>
    </citation>
    <scope>NUCLEOTIDE SEQUENCE</scope>
    <source>
        <strain evidence="2">K263An</strain>
    </source>
</reference>
<organism evidence="2">
    <name type="scientific">Klebsiella pneumoniae</name>
    <dbReference type="NCBI Taxonomy" id="573"/>
    <lineage>
        <taxon>Bacteria</taxon>
        <taxon>Pseudomonadati</taxon>
        <taxon>Pseudomonadota</taxon>
        <taxon>Gammaproteobacteria</taxon>
        <taxon>Enterobacterales</taxon>
        <taxon>Enterobacteriaceae</taxon>
        <taxon>Klebsiella/Raoultella group</taxon>
        <taxon>Klebsiella</taxon>
        <taxon>Klebsiella pneumoniae complex</taxon>
    </lineage>
</organism>
<gene>
    <name evidence="2" type="primary">wctD</name>
</gene>
<evidence type="ECO:0000259" key="1">
    <source>
        <dbReference type="Pfam" id="PF01755"/>
    </source>
</evidence>
<evidence type="ECO:0000313" key="2">
    <source>
        <dbReference type="EMBL" id="CZQ25038.1"/>
    </source>
</evidence>
<reference evidence="2" key="1">
    <citation type="submission" date="2016-02" db="EMBL/GenBank/DDBJ databases">
        <authorList>
            <person name="Wen L."/>
            <person name="He K."/>
            <person name="Yang H."/>
        </authorList>
    </citation>
    <scope>NUCLEOTIDE SEQUENCE</scope>
    <source>
        <strain evidence="2">K263An</strain>
    </source>
</reference>
<feature type="domain" description="Glycosyl transferase family 25" evidence="1">
    <location>
        <begin position="2"/>
        <end position="172"/>
    </location>
</feature>